<feature type="compositionally biased region" description="Basic and acidic residues" evidence="3">
    <location>
        <begin position="542"/>
        <end position="551"/>
    </location>
</feature>
<keyword evidence="2" id="KW-0408">Iron</keyword>
<name>A0ABR3GRT2_9PEZI</name>
<dbReference type="Proteomes" id="UP001447188">
    <property type="component" value="Unassembled WGS sequence"/>
</dbReference>
<feature type="compositionally biased region" description="Basic and acidic residues" evidence="3">
    <location>
        <begin position="598"/>
        <end position="618"/>
    </location>
</feature>
<keyword evidence="4" id="KW-0812">Transmembrane</keyword>
<evidence type="ECO:0000256" key="3">
    <source>
        <dbReference type="SAM" id="MobiDB-lite"/>
    </source>
</evidence>
<dbReference type="Gene3D" id="2.120.10.80">
    <property type="entry name" value="Kelch-type beta propeller"/>
    <property type="match status" value="1"/>
</dbReference>
<accession>A0ABR3GRT2</accession>
<keyword evidence="6" id="KW-1185">Reference proteome</keyword>
<comment type="caution">
    <text evidence="5">The sequence shown here is derived from an EMBL/GenBank/DDBJ whole genome shotgun (WGS) entry which is preliminary data.</text>
</comment>
<keyword evidence="4" id="KW-1133">Transmembrane helix</keyword>
<keyword evidence="4" id="KW-0472">Membrane</keyword>
<feature type="compositionally biased region" description="Basic and acidic residues" evidence="3">
    <location>
        <begin position="567"/>
        <end position="588"/>
    </location>
</feature>
<dbReference type="PANTHER" id="PTHR47435">
    <property type="entry name" value="KELCH REPEAT PROTEIN (AFU_ORTHOLOGUE AFUA_5G12780)"/>
    <property type="match status" value="1"/>
</dbReference>
<feature type="transmembrane region" description="Helical" evidence="4">
    <location>
        <begin position="411"/>
        <end position="435"/>
    </location>
</feature>
<protein>
    <submittedName>
        <fullName evidence="5">Uncharacterized protein</fullName>
    </submittedName>
</protein>
<evidence type="ECO:0000313" key="6">
    <source>
        <dbReference type="Proteomes" id="UP001447188"/>
    </source>
</evidence>
<organism evidence="5 6">
    <name type="scientific">Discina gigas</name>
    <dbReference type="NCBI Taxonomy" id="1032678"/>
    <lineage>
        <taxon>Eukaryota</taxon>
        <taxon>Fungi</taxon>
        <taxon>Dikarya</taxon>
        <taxon>Ascomycota</taxon>
        <taxon>Pezizomycotina</taxon>
        <taxon>Pezizomycetes</taxon>
        <taxon>Pezizales</taxon>
        <taxon>Discinaceae</taxon>
        <taxon>Discina</taxon>
    </lineage>
</organism>
<sequence>MKFRNTVIGATSAVSVLVSQVASLDYNPSGDFCRRFYHQSAIIKNRLYIDGGFVGLPNNPSNYTNNRLLFHDLSDDSLKIPPLITNLTSKPNNVPDLIGGQLWADQANEKLYMFGGEYSSGPPFTPDLWSYDPWSDTWAQVETDDREGRIQRPSFGSGLSVEHLGIGYYLGGWLGPMNVVGWEGDRFATSDLISYDMISNTFRNDSGPAGRARVEGTLQYVPTGDAGLLVSFGGLYAKEGENSVAPDSYIYGGASTSKNNSGSDDIYILSMPSFTWVKYWVHDPPRVHNGFSCNVISKGQMMVLGGTFPSEPNGCDSPTAWGAHIMDLGRANPDKAEWYGYRKDLVEYIVPPDLFKVIGGGPTGGATLKMPQGGFNSSDLKTLFSRSLVINTRQPTRTPQVKNDKKGGPPLAMIIGPSIGLGVPVIAAMLGFYLVHAKKQARKAKFDKQKRELNLNTERIQAYQLPTTQSPTHSLSQSFPGYQYPIHPYARTQNQPQQAAFQPYLYQPPYLGGYSLASGAPTQPQELSTGRFSTSFGGTKKSIGDSDEGKDKLREFYGKNPFEDTSRLEGLRKIKTGEERDWRGEEKPLPSPNRRRTINKEDKPLPEYPKWDPKRKNSDSGLIPEKTTLNRMF</sequence>
<dbReference type="SUPFAM" id="SSF117281">
    <property type="entry name" value="Kelch motif"/>
    <property type="match status" value="1"/>
</dbReference>
<proteinExistence type="predicted"/>
<feature type="compositionally biased region" description="Polar residues" evidence="3">
    <location>
        <begin position="520"/>
        <end position="537"/>
    </location>
</feature>
<evidence type="ECO:0000313" key="5">
    <source>
        <dbReference type="EMBL" id="KAL0638624.1"/>
    </source>
</evidence>
<dbReference type="InterPro" id="IPR015915">
    <property type="entry name" value="Kelch-typ_b-propeller"/>
</dbReference>
<reference evidence="5 6" key="1">
    <citation type="submission" date="2024-02" db="EMBL/GenBank/DDBJ databases">
        <title>Discinaceae phylogenomics.</title>
        <authorList>
            <person name="Dirks A.C."/>
            <person name="James T.Y."/>
        </authorList>
    </citation>
    <scope>NUCLEOTIDE SEQUENCE [LARGE SCALE GENOMIC DNA]</scope>
    <source>
        <strain evidence="5 6">ACD0624</strain>
    </source>
</reference>
<gene>
    <name evidence="5" type="ORF">Q9L58_002350</name>
</gene>
<feature type="region of interest" description="Disordered" evidence="3">
    <location>
        <begin position="567"/>
        <end position="633"/>
    </location>
</feature>
<evidence type="ECO:0000256" key="1">
    <source>
        <dbReference type="ARBA" id="ARBA00022737"/>
    </source>
</evidence>
<evidence type="ECO:0000256" key="4">
    <source>
        <dbReference type="SAM" id="Phobius"/>
    </source>
</evidence>
<keyword evidence="1" id="KW-0677">Repeat</keyword>
<dbReference type="PANTHER" id="PTHR47435:SF4">
    <property type="entry name" value="KELCH REPEAT PROTEIN (AFU_ORTHOLOGUE AFUA_5G12780)"/>
    <property type="match status" value="1"/>
</dbReference>
<feature type="region of interest" description="Disordered" evidence="3">
    <location>
        <begin position="519"/>
        <end position="551"/>
    </location>
</feature>
<dbReference type="EMBL" id="JBBBZM010000020">
    <property type="protein sequence ID" value="KAL0638624.1"/>
    <property type="molecule type" value="Genomic_DNA"/>
</dbReference>
<evidence type="ECO:0000256" key="2">
    <source>
        <dbReference type="ARBA" id="ARBA00023004"/>
    </source>
</evidence>